<name>A0ABQ2AKP5_9PSED</name>
<dbReference type="EMBL" id="BMDE01000003">
    <property type="protein sequence ID" value="GGH91654.1"/>
    <property type="molecule type" value="Genomic_DNA"/>
</dbReference>
<sequence>MGDSGGKVTIQLCFIPNPRQFDRPGLHKKLQQNMPAVPDACPLGQERDKMLRFADAP</sequence>
<organism evidence="1 2">
    <name type="scientific">Pseudomonas fluvialis</name>
    <dbReference type="NCBI Taxonomy" id="1793966"/>
    <lineage>
        <taxon>Bacteria</taxon>
        <taxon>Pseudomonadati</taxon>
        <taxon>Pseudomonadota</taxon>
        <taxon>Gammaproteobacteria</taxon>
        <taxon>Pseudomonadales</taxon>
        <taxon>Pseudomonadaceae</taxon>
        <taxon>Pseudomonas</taxon>
    </lineage>
</organism>
<comment type="caution">
    <text evidence="1">The sequence shown here is derived from an EMBL/GenBank/DDBJ whole genome shotgun (WGS) entry which is preliminary data.</text>
</comment>
<reference evidence="2" key="1">
    <citation type="journal article" date="2019" name="Int. J. Syst. Evol. Microbiol.">
        <title>The Global Catalogue of Microorganisms (GCM) 10K type strain sequencing project: providing services to taxonomists for standard genome sequencing and annotation.</title>
        <authorList>
            <consortium name="The Broad Institute Genomics Platform"/>
            <consortium name="The Broad Institute Genome Sequencing Center for Infectious Disease"/>
            <person name="Wu L."/>
            <person name="Ma J."/>
        </authorList>
    </citation>
    <scope>NUCLEOTIDE SEQUENCE [LARGE SCALE GENOMIC DNA]</scope>
    <source>
        <strain evidence="2">CCM 8778</strain>
    </source>
</reference>
<dbReference type="Proteomes" id="UP000655550">
    <property type="component" value="Unassembled WGS sequence"/>
</dbReference>
<evidence type="ECO:0000313" key="1">
    <source>
        <dbReference type="EMBL" id="GGH91654.1"/>
    </source>
</evidence>
<dbReference type="RefSeq" id="WP_157825283.1">
    <property type="nucleotide sequence ID" value="NZ_BMDE01000003.1"/>
</dbReference>
<protein>
    <submittedName>
        <fullName evidence="1">Uncharacterized protein</fullName>
    </submittedName>
</protein>
<accession>A0ABQ2AKP5</accession>
<keyword evidence="2" id="KW-1185">Reference proteome</keyword>
<gene>
    <name evidence="1" type="ORF">GCM10007363_12060</name>
</gene>
<evidence type="ECO:0000313" key="2">
    <source>
        <dbReference type="Proteomes" id="UP000655550"/>
    </source>
</evidence>
<proteinExistence type="predicted"/>